<dbReference type="PANTHER" id="PTHR47331:SF5">
    <property type="entry name" value="RIBONUCLEASE H"/>
    <property type="match status" value="1"/>
</dbReference>
<feature type="non-terminal residue" evidence="1">
    <location>
        <position position="1"/>
    </location>
</feature>
<keyword evidence="2" id="KW-1185">Reference proteome</keyword>
<dbReference type="InterPro" id="IPR008042">
    <property type="entry name" value="Retrotrans_Pao"/>
</dbReference>
<dbReference type="PANTHER" id="PTHR47331">
    <property type="entry name" value="PHD-TYPE DOMAIN-CONTAINING PROTEIN"/>
    <property type="match status" value="1"/>
</dbReference>
<comment type="caution">
    <text evidence="1">The sequence shown here is derived from an EMBL/GenBank/DDBJ whole genome shotgun (WGS) entry which is preliminary data.</text>
</comment>
<dbReference type="AlphaFoldDB" id="A0ABD0RYB5"/>
<feature type="non-terminal residue" evidence="1">
    <location>
        <position position="78"/>
    </location>
</feature>
<proteinExistence type="predicted"/>
<organism evidence="1 2">
    <name type="scientific">Cirrhinus mrigala</name>
    <name type="common">Mrigala</name>
    <dbReference type="NCBI Taxonomy" id="683832"/>
    <lineage>
        <taxon>Eukaryota</taxon>
        <taxon>Metazoa</taxon>
        <taxon>Chordata</taxon>
        <taxon>Craniata</taxon>
        <taxon>Vertebrata</taxon>
        <taxon>Euteleostomi</taxon>
        <taxon>Actinopterygii</taxon>
        <taxon>Neopterygii</taxon>
        <taxon>Teleostei</taxon>
        <taxon>Ostariophysi</taxon>
        <taxon>Cypriniformes</taxon>
        <taxon>Cyprinidae</taxon>
        <taxon>Labeoninae</taxon>
        <taxon>Labeonini</taxon>
        <taxon>Cirrhinus</taxon>
    </lineage>
</organism>
<evidence type="ECO:0000313" key="2">
    <source>
        <dbReference type="Proteomes" id="UP001529510"/>
    </source>
</evidence>
<reference evidence="1 2" key="1">
    <citation type="submission" date="2024-05" db="EMBL/GenBank/DDBJ databases">
        <title>Genome sequencing and assembly of Indian major carp, Cirrhinus mrigala (Hamilton, 1822).</title>
        <authorList>
            <person name="Mohindra V."/>
            <person name="Chowdhury L.M."/>
            <person name="Lal K."/>
            <person name="Jena J.K."/>
        </authorList>
    </citation>
    <scope>NUCLEOTIDE SEQUENCE [LARGE SCALE GENOMIC DNA]</scope>
    <source>
        <strain evidence="1">CM1030</strain>
        <tissue evidence="1">Blood</tissue>
    </source>
</reference>
<dbReference type="Proteomes" id="UP001529510">
    <property type="component" value="Unassembled WGS sequence"/>
</dbReference>
<protein>
    <submittedName>
        <fullName evidence="1">Uncharacterized protein</fullName>
    </submittedName>
</protein>
<dbReference type="EMBL" id="JAMKFB020000001">
    <property type="protein sequence ID" value="KAL0203331.1"/>
    <property type="molecule type" value="Genomic_DNA"/>
</dbReference>
<name>A0ABD0RYB5_CIRMR</name>
<sequence length="78" mass="8989">GKQILQELCKDKVNWDEDLPKHILPQWESWLRDLPHLAALKIPRSYLPSDFDEVVSYKLHNFADASFTGYGACSCLRA</sequence>
<dbReference type="Pfam" id="PF05380">
    <property type="entry name" value="Peptidase_A17"/>
    <property type="match status" value="1"/>
</dbReference>
<accession>A0ABD0RYB5</accession>
<evidence type="ECO:0000313" key="1">
    <source>
        <dbReference type="EMBL" id="KAL0203331.1"/>
    </source>
</evidence>
<gene>
    <name evidence="1" type="ORF">M9458_001349</name>
</gene>